<feature type="binding site" evidence="7">
    <location>
        <position position="187"/>
    </location>
    <ligand>
        <name>UDP-N-acetyl-alpha-D-muramoyl-L-alanyl-D-glutamate</name>
        <dbReference type="ChEBI" id="CHEBI:83900"/>
    </ligand>
</feature>
<dbReference type="SUPFAM" id="SSF63418">
    <property type="entry name" value="MurE/MurF N-terminal domain"/>
    <property type="match status" value="1"/>
</dbReference>
<feature type="binding site" evidence="7">
    <location>
        <begin position="112"/>
        <end position="118"/>
    </location>
    <ligand>
        <name>ATP</name>
        <dbReference type="ChEBI" id="CHEBI:30616"/>
    </ligand>
</feature>
<feature type="domain" description="Mur ligase central" evidence="11">
    <location>
        <begin position="110"/>
        <end position="302"/>
    </location>
</feature>
<sequence length="487" mass="53872">MSVLKDILYKVAIVAVKGPTDIAIAKMDFDSRKIETNDVFVAIRGSISDGHDFIKKAIQNGATAVVCDTFPEIIEQGITYVQVKETNSALAFMAANYFGNPSQGLKLVGITGTNGKTTIASLLFQLFQKAGFKVGLLSTVKIVVDTTEYKATHTTPDSITINHYLKEMVESGVEYCFMEVSSHGIHQKRTEALHFVGGIFTNLSHDHLDYHPTFAEYRDVKKSFFDNLPKTAFVLSNIDDKNGQVMLQNTVAKKLTYALKSYADYKAQILENQLSGLLLKINGSEVWVKLIGTFNAYNLLAIYGTAVELGMESLEVLRLLSDLESVSGRFQFIVSSSNITAIVDYAHTPDALDNVLKTINDIRTKNEQLITVVGCGGNRDKTKRPVMAEIATALSDKAILTSDNPRDENPEAIISEMEQGVAPQNYKKLLSITDRKQAIKTACQLAQPNDIILIAGKGHETYQEIKGIRQHFDDMETVKEILEQLNK</sequence>
<comment type="subcellular location">
    <subcellularLocation>
        <location evidence="7 8">Cytoplasm</location>
    </subcellularLocation>
</comment>
<keyword evidence="7 12" id="KW-0436">Ligase</keyword>
<dbReference type="Pfam" id="PF08245">
    <property type="entry name" value="Mur_ligase_M"/>
    <property type="match status" value="1"/>
</dbReference>
<keyword evidence="7" id="KW-0963">Cytoplasm</keyword>
<evidence type="ECO:0000256" key="3">
    <source>
        <dbReference type="ARBA" id="ARBA00022960"/>
    </source>
</evidence>
<dbReference type="EC" id="6.3.2.13" evidence="7"/>
<keyword evidence="13" id="KW-1185">Reference proteome</keyword>
<dbReference type="InterPro" id="IPR006162">
    <property type="entry name" value="Ppantetheine_attach_site"/>
</dbReference>
<keyword evidence="7" id="KW-0460">Magnesium</keyword>
<dbReference type="InterPro" id="IPR000713">
    <property type="entry name" value="Mur_ligase_N"/>
</dbReference>
<dbReference type="GO" id="GO:0009252">
    <property type="term" value="P:peptidoglycan biosynthetic process"/>
    <property type="evidence" value="ECO:0007669"/>
    <property type="project" value="UniProtKB-UniRule"/>
</dbReference>
<comment type="function">
    <text evidence="7">Catalyzes the addition of meso-diaminopimelic acid to the nucleotide precursor UDP-N-acetylmuramoyl-L-alanyl-D-glutamate (UMAG) in the biosynthesis of bacterial cell-wall peptidoglycan.</text>
</comment>
<evidence type="ECO:0000313" key="12">
    <source>
        <dbReference type="EMBL" id="RMA77936.1"/>
    </source>
</evidence>
<dbReference type="PANTHER" id="PTHR23135:SF4">
    <property type="entry name" value="UDP-N-ACETYLMURAMOYL-L-ALANYL-D-GLUTAMATE--2,6-DIAMINOPIMELATE LIGASE MURE HOMOLOG, CHLOROPLASTIC"/>
    <property type="match status" value="1"/>
</dbReference>
<comment type="cofactor">
    <cofactor evidence="7">
        <name>Mg(2+)</name>
        <dbReference type="ChEBI" id="CHEBI:18420"/>
    </cofactor>
</comment>
<organism evidence="12 13">
    <name type="scientific">Flavobacterium weaverense</name>
    <dbReference type="NCBI Taxonomy" id="271156"/>
    <lineage>
        <taxon>Bacteria</taxon>
        <taxon>Pseudomonadati</taxon>
        <taxon>Bacteroidota</taxon>
        <taxon>Flavobacteriia</taxon>
        <taxon>Flavobacteriales</taxon>
        <taxon>Flavobacteriaceae</taxon>
        <taxon>Flavobacterium</taxon>
    </lineage>
</organism>
<dbReference type="GO" id="GO:0005524">
    <property type="term" value="F:ATP binding"/>
    <property type="evidence" value="ECO:0007669"/>
    <property type="project" value="UniProtKB-UniRule"/>
</dbReference>
<dbReference type="Gene3D" id="3.40.1190.10">
    <property type="entry name" value="Mur-like, catalytic domain"/>
    <property type="match status" value="1"/>
</dbReference>
<dbReference type="Gene3D" id="3.90.190.20">
    <property type="entry name" value="Mur ligase, C-terminal domain"/>
    <property type="match status" value="1"/>
</dbReference>
<dbReference type="InterPro" id="IPR036615">
    <property type="entry name" value="Mur_ligase_C_dom_sf"/>
</dbReference>
<dbReference type="GO" id="GO:0008765">
    <property type="term" value="F:UDP-N-acetylmuramoylalanyl-D-glutamate-2,6-diaminopimelate ligase activity"/>
    <property type="evidence" value="ECO:0007669"/>
    <property type="project" value="UniProtKB-UniRule"/>
</dbReference>
<evidence type="ECO:0000256" key="6">
    <source>
        <dbReference type="ARBA" id="ARBA00023316"/>
    </source>
</evidence>
<keyword evidence="6 7" id="KW-0961">Cell wall biogenesis/degradation</keyword>
<feature type="binding site" evidence="7">
    <location>
        <position position="460"/>
    </location>
    <ligand>
        <name>meso-2,6-diaminopimelate</name>
        <dbReference type="ChEBI" id="CHEBI:57791"/>
    </ligand>
</feature>
<feature type="binding site" evidence="7">
    <location>
        <position position="31"/>
    </location>
    <ligand>
        <name>UDP-N-acetyl-alpha-D-muramoyl-L-alanyl-D-glutamate</name>
        <dbReference type="ChEBI" id="CHEBI:83900"/>
    </ligand>
</feature>
<keyword evidence="7" id="KW-0547">Nucleotide-binding</keyword>
<comment type="similarity">
    <text evidence="1 7">Belongs to the MurCDEF family. MurE subfamily.</text>
</comment>
<feature type="binding site" evidence="7">
    <location>
        <position position="456"/>
    </location>
    <ligand>
        <name>meso-2,6-diaminopimelate</name>
        <dbReference type="ChEBI" id="CHEBI:57791"/>
    </ligand>
</feature>
<feature type="binding site" evidence="7">
    <location>
        <position position="379"/>
    </location>
    <ligand>
        <name>meso-2,6-diaminopimelate</name>
        <dbReference type="ChEBI" id="CHEBI:57791"/>
    </ligand>
</feature>
<evidence type="ECO:0000256" key="4">
    <source>
        <dbReference type="ARBA" id="ARBA00022984"/>
    </source>
</evidence>
<dbReference type="PANTHER" id="PTHR23135">
    <property type="entry name" value="MUR LIGASE FAMILY MEMBER"/>
    <property type="match status" value="1"/>
</dbReference>
<dbReference type="RefSeq" id="WP_121924067.1">
    <property type="nucleotide sequence ID" value="NZ_CBCSGA010000002.1"/>
</dbReference>
<feature type="binding site" evidence="7">
    <location>
        <position position="181"/>
    </location>
    <ligand>
        <name>UDP-N-acetyl-alpha-D-muramoyl-L-alanyl-D-glutamate</name>
        <dbReference type="ChEBI" id="CHEBI:83900"/>
    </ligand>
</feature>
<keyword evidence="7" id="KW-0067">ATP-binding</keyword>
<reference evidence="12 13" key="1">
    <citation type="submission" date="2018-10" db="EMBL/GenBank/DDBJ databases">
        <title>Genomic Encyclopedia of Archaeal and Bacterial Type Strains, Phase II (KMG-II): from individual species to whole genera.</title>
        <authorList>
            <person name="Goeker M."/>
        </authorList>
    </citation>
    <scope>NUCLEOTIDE SEQUENCE [LARGE SCALE GENOMIC DNA]</scope>
    <source>
        <strain evidence="12 13">DSM 19727</strain>
    </source>
</reference>
<feature type="short sequence motif" description="Meso-diaminopimelate recognition motif" evidence="7">
    <location>
        <begin position="403"/>
        <end position="406"/>
    </location>
</feature>
<keyword evidence="4 7" id="KW-0573">Peptidoglycan synthesis</keyword>
<evidence type="ECO:0000256" key="7">
    <source>
        <dbReference type="HAMAP-Rule" id="MF_00208"/>
    </source>
</evidence>
<dbReference type="SUPFAM" id="SSF53244">
    <property type="entry name" value="MurD-like peptide ligases, peptide-binding domain"/>
    <property type="match status" value="1"/>
</dbReference>
<comment type="catalytic activity">
    <reaction evidence="7">
        <text>UDP-N-acetyl-alpha-D-muramoyl-L-alanyl-D-glutamate + meso-2,6-diaminopimelate + ATP = UDP-N-acetyl-alpha-D-muramoyl-L-alanyl-gamma-D-glutamyl-meso-2,6-diaminopimelate + ADP + phosphate + H(+)</text>
        <dbReference type="Rhea" id="RHEA:23676"/>
        <dbReference type="ChEBI" id="CHEBI:15378"/>
        <dbReference type="ChEBI" id="CHEBI:30616"/>
        <dbReference type="ChEBI" id="CHEBI:43474"/>
        <dbReference type="ChEBI" id="CHEBI:57791"/>
        <dbReference type="ChEBI" id="CHEBI:83900"/>
        <dbReference type="ChEBI" id="CHEBI:83905"/>
        <dbReference type="ChEBI" id="CHEBI:456216"/>
        <dbReference type="EC" id="6.3.2.13"/>
    </reaction>
</comment>
<name>A0A3L9ZZQ9_9FLAO</name>
<dbReference type="OrthoDB" id="9800958at2"/>
<evidence type="ECO:0000256" key="1">
    <source>
        <dbReference type="ARBA" id="ARBA00005898"/>
    </source>
</evidence>
<keyword evidence="3 7" id="KW-0133">Cell shape</keyword>
<dbReference type="NCBIfam" id="NF001126">
    <property type="entry name" value="PRK00139.1-4"/>
    <property type="match status" value="1"/>
</dbReference>
<feature type="binding site" evidence="7">
    <location>
        <begin position="154"/>
        <end position="155"/>
    </location>
    <ligand>
        <name>UDP-N-acetyl-alpha-D-muramoyl-L-alanyl-D-glutamate</name>
        <dbReference type="ChEBI" id="CHEBI:83900"/>
    </ligand>
</feature>
<dbReference type="InterPro" id="IPR005761">
    <property type="entry name" value="UDP-N-AcMur-Glu-dNH2Pim_ligase"/>
</dbReference>
<feature type="domain" description="Mur ligase N-terminal catalytic" evidence="9">
    <location>
        <begin position="27"/>
        <end position="97"/>
    </location>
</feature>
<proteinExistence type="inferred from homology"/>
<evidence type="ECO:0000256" key="8">
    <source>
        <dbReference type="RuleBase" id="RU004135"/>
    </source>
</evidence>
<feature type="modified residue" description="N6-carboxylysine" evidence="7">
    <location>
        <position position="221"/>
    </location>
</feature>
<dbReference type="InterPro" id="IPR036565">
    <property type="entry name" value="Mur-like_cat_sf"/>
</dbReference>
<dbReference type="GO" id="GO:0005737">
    <property type="term" value="C:cytoplasm"/>
    <property type="evidence" value="ECO:0007669"/>
    <property type="project" value="UniProtKB-SubCell"/>
</dbReference>
<feature type="binding site" evidence="7">
    <location>
        <position position="189"/>
    </location>
    <ligand>
        <name>UDP-N-acetyl-alpha-D-muramoyl-L-alanyl-D-glutamate</name>
        <dbReference type="ChEBI" id="CHEBI:83900"/>
    </ligand>
</feature>
<dbReference type="Proteomes" id="UP000280368">
    <property type="component" value="Unassembled WGS sequence"/>
</dbReference>
<dbReference type="Gene3D" id="3.40.1390.10">
    <property type="entry name" value="MurE/MurF, N-terminal domain"/>
    <property type="match status" value="1"/>
</dbReference>
<comment type="caution">
    <text evidence="7">Lacks conserved residue(s) required for the propagation of feature annotation.</text>
</comment>
<dbReference type="PROSITE" id="PS00012">
    <property type="entry name" value="PHOSPHOPANTETHEINE"/>
    <property type="match status" value="1"/>
</dbReference>
<evidence type="ECO:0000259" key="11">
    <source>
        <dbReference type="Pfam" id="PF08245"/>
    </source>
</evidence>
<dbReference type="GO" id="GO:0071555">
    <property type="term" value="P:cell wall organization"/>
    <property type="evidence" value="ECO:0007669"/>
    <property type="project" value="UniProtKB-KW"/>
</dbReference>
<dbReference type="InterPro" id="IPR004101">
    <property type="entry name" value="Mur_ligase_C"/>
</dbReference>
<dbReference type="Pfam" id="PF02875">
    <property type="entry name" value="Mur_ligase_C"/>
    <property type="match status" value="1"/>
</dbReference>
<keyword evidence="5 7" id="KW-0131">Cell cycle</keyword>
<protein>
    <recommendedName>
        <fullName evidence="7">UDP-N-acetylmuramoyl-L-alanyl-D-glutamate--2,6-diaminopimelate ligase</fullName>
        <ecNumber evidence="7">6.3.2.13</ecNumber>
    </recommendedName>
    <alternativeName>
        <fullName evidence="7">Meso-A2pm-adding enzyme</fullName>
    </alternativeName>
    <alternativeName>
        <fullName evidence="7">Meso-diaminopimelate-adding enzyme</fullName>
    </alternativeName>
    <alternativeName>
        <fullName evidence="7">UDP-MurNAc-L-Ala-D-Glu:meso-diaminopimelate ligase</fullName>
    </alternativeName>
    <alternativeName>
        <fullName evidence="7">UDP-MurNAc-tripeptide synthetase</fullName>
    </alternativeName>
    <alternativeName>
        <fullName evidence="7">UDP-N-acetylmuramyl-tripeptide synthetase</fullName>
    </alternativeName>
</protein>
<dbReference type="GO" id="GO:0000287">
    <property type="term" value="F:magnesium ion binding"/>
    <property type="evidence" value="ECO:0007669"/>
    <property type="project" value="UniProtKB-UniRule"/>
</dbReference>
<dbReference type="InterPro" id="IPR035911">
    <property type="entry name" value="MurE/MurF_N"/>
</dbReference>
<evidence type="ECO:0000259" key="10">
    <source>
        <dbReference type="Pfam" id="PF02875"/>
    </source>
</evidence>
<feature type="domain" description="Mur ligase C-terminal" evidence="10">
    <location>
        <begin position="328"/>
        <end position="458"/>
    </location>
</feature>
<dbReference type="UniPathway" id="UPA00219"/>
<dbReference type="EMBL" id="REFH01000007">
    <property type="protein sequence ID" value="RMA77936.1"/>
    <property type="molecule type" value="Genomic_DNA"/>
</dbReference>
<comment type="pathway">
    <text evidence="7 8">Cell wall biogenesis; peptidoglycan biosynthesis.</text>
</comment>
<evidence type="ECO:0000259" key="9">
    <source>
        <dbReference type="Pfam" id="PF01225"/>
    </source>
</evidence>
<dbReference type="AlphaFoldDB" id="A0A3L9ZZQ9"/>
<dbReference type="NCBIfam" id="TIGR01085">
    <property type="entry name" value="murE"/>
    <property type="match status" value="1"/>
</dbReference>
<dbReference type="GO" id="GO:0008360">
    <property type="term" value="P:regulation of cell shape"/>
    <property type="evidence" value="ECO:0007669"/>
    <property type="project" value="UniProtKB-KW"/>
</dbReference>
<dbReference type="Pfam" id="PF01225">
    <property type="entry name" value="Mur_ligase"/>
    <property type="match status" value="1"/>
</dbReference>
<dbReference type="InterPro" id="IPR013221">
    <property type="entry name" value="Mur_ligase_cen"/>
</dbReference>
<evidence type="ECO:0000256" key="5">
    <source>
        <dbReference type="ARBA" id="ARBA00023306"/>
    </source>
</evidence>
<dbReference type="HAMAP" id="MF_00208">
    <property type="entry name" value="MurE"/>
    <property type="match status" value="1"/>
</dbReference>
<keyword evidence="2 7" id="KW-0132">Cell division</keyword>
<comment type="PTM">
    <text evidence="7">Carboxylation is probably crucial for Mg(2+) binding and, consequently, for the gamma-phosphate positioning of ATP.</text>
</comment>
<accession>A0A3L9ZZQ9</accession>
<dbReference type="SUPFAM" id="SSF53623">
    <property type="entry name" value="MurD-like peptide ligases, catalytic domain"/>
    <property type="match status" value="1"/>
</dbReference>
<evidence type="ECO:0000256" key="2">
    <source>
        <dbReference type="ARBA" id="ARBA00022618"/>
    </source>
</evidence>
<dbReference type="GO" id="GO:0051301">
    <property type="term" value="P:cell division"/>
    <property type="evidence" value="ECO:0007669"/>
    <property type="project" value="UniProtKB-KW"/>
</dbReference>
<feature type="binding site" evidence="7">
    <location>
        <begin position="403"/>
        <end position="406"/>
    </location>
    <ligand>
        <name>meso-2,6-diaminopimelate</name>
        <dbReference type="ChEBI" id="CHEBI:57791"/>
    </ligand>
</feature>
<comment type="caution">
    <text evidence="12">The sequence shown here is derived from an EMBL/GenBank/DDBJ whole genome shotgun (WGS) entry which is preliminary data.</text>
</comment>
<gene>
    <name evidence="7" type="primary">murE</name>
    <name evidence="12" type="ORF">BC961_0294</name>
</gene>
<evidence type="ECO:0000313" key="13">
    <source>
        <dbReference type="Proteomes" id="UP000280368"/>
    </source>
</evidence>